<accession>A0A8S5SXC9</accession>
<protein>
    <submittedName>
        <fullName evidence="1">Uncharacterized protein</fullName>
    </submittedName>
</protein>
<proteinExistence type="predicted"/>
<dbReference type="EMBL" id="BK032687">
    <property type="protein sequence ID" value="DAF55343.1"/>
    <property type="molecule type" value="Genomic_DNA"/>
</dbReference>
<evidence type="ECO:0000313" key="1">
    <source>
        <dbReference type="EMBL" id="DAF55343.1"/>
    </source>
</evidence>
<sequence>MRQMKNDISVVGYLFSLGSGFNELQKRVTGPNSAHPGTNFIKGRISVATDEKAMNVVDVEFRYVPEFQKDGSPNNVYKVLSDIIDEAKTYEHCGTDATMVRIFGSVEANDFTNRNGEDVTSKMIRGGFISMDVRQNPNLEATFDTDILIAGVTEREVEGGEDFAQIRGYVFNFRGDVIPVTYDVHNPAGANYFLGLDASSSNPVLTEVKGKIISSTIEREIEEESAFGDPIVRKVSRSVRSWDVFWAKPDTYEWDDESTITKKEFKEALKAREERLAADKKRREEYLASRNGNAGFPESKPAAKEVAKVVFDEEDDNDDFPF</sequence>
<name>A0A8S5SXC9_9CAUD</name>
<organism evidence="1">
    <name type="scientific">Siphoviridae sp. ctZHD14</name>
    <dbReference type="NCBI Taxonomy" id="2827891"/>
    <lineage>
        <taxon>Viruses</taxon>
        <taxon>Duplodnaviria</taxon>
        <taxon>Heunggongvirae</taxon>
        <taxon>Uroviricota</taxon>
        <taxon>Caudoviricetes</taxon>
    </lineage>
</organism>
<reference evidence="1" key="1">
    <citation type="journal article" date="2021" name="Proc. Natl. Acad. Sci. U.S.A.">
        <title>A Catalog of Tens of Thousands of Viruses from Human Metagenomes Reveals Hidden Associations with Chronic Diseases.</title>
        <authorList>
            <person name="Tisza M.J."/>
            <person name="Buck C.B."/>
        </authorList>
    </citation>
    <scope>NUCLEOTIDE SEQUENCE</scope>
    <source>
        <strain evidence="1">CtZHD14</strain>
    </source>
</reference>